<dbReference type="GO" id="GO:0006357">
    <property type="term" value="P:regulation of transcription by RNA polymerase II"/>
    <property type="evidence" value="ECO:0007669"/>
    <property type="project" value="TreeGrafter"/>
</dbReference>
<feature type="region of interest" description="Disordered" evidence="6">
    <location>
        <begin position="1448"/>
        <end position="1501"/>
    </location>
</feature>
<dbReference type="Pfam" id="PF00439">
    <property type="entry name" value="Bromodomain"/>
    <property type="match status" value="2"/>
</dbReference>
<dbReference type="EMBL" id="CAJPEV010000663">
    <property type="protein sequence ID" value="CAG0887382.1"/>
    <property type="molecule type" value="Genomic_DNA"/>
</dbReference>
<dbReference type="FunFam" id="1.20.920.10:FF:000066">
    <property type="entry name" value="Transcription initiation factor TFIID subunit 1"/>
    <property type="match status" value="2"/>
</dbReference>
<sequence>MASSSSFSSSHESRNMSALEREVYFLVGKFLSSGPCQKSAQVLREELEELKERQYSHLEGDHLLQILSRLPALVDKEVEPAVSGLKTLLGAGRQSLLRSPGASNVSWSLKKCYVRLHGKRLIRPGLSHRGNLAQILIGRETSAGSGPSDLVPPSMMKHMVLQRRTLGHISAVYCLAFDRTGRYIFTGADDSLVKIWSAFTGRLITTLRGASSEITDLVINDENTLIAAGSTDKIIRVWCLKTAAPVAVLPGLSAMTNAILFCSATGDLTRHRYLVTGSGDGTVAFWTYTVDPDGRNAQFCPHPEKFHERMRPGHASILCLSFSMGGHFLASGSADHHIRVYHLYGKGGVEGPKRILESEAHSESVDSIQWANQSMRFVSGSKDGTALIWSYHYRDWSQVVLKMSTRLNGSSEEGEDGRGQKVRTTMVAWTKDDRHVITAVSTKELKIWDSLSGILQHVLKGHKYDVYVMEPHPLDPNVLLTAGHDGQLFVWDLNRGVEVLRHWNGIEQQGYGALFDAKWNPMGHSFAATDSHGHLLLFGFGSPAHLSYERLPEQLFFHTDLRPLMHDAAHHVLDEQTQLPPHLMPPPFLVDLEGNPYPPKFQRLVPGRENCQEEQLVPQVVYDEDGDPMVLDDRGGAGPGEQRENLSNIDQMIERLAIEQGQAPAEVSPVRRHPAEGTRQTRANRIQRMGEGSSNEVPVHAEATNTVVSIARRRVIVPELPSWQLKAILQYRKVLKEAELGHFDQESRKARPQKESEYQRSEDRESYSGNWLRSRRLREAHTQHGYSTRRSRHLRSPDPVPNGRESRSATNSGDEIQRETHDRQQETDSSQSELTEQGNQDMEQDRASSPSSSSSSSDSSETSEYSDWMAEAGVRMEPPKRTRKRTVQAPSRQQTHGRLRTRNHLSSRRSNHQRSNQEHSTPSQRRPRSVRSGRGEGQEELESSSEESEESEEIPEIFRPSKWLSEVRPRDTPYFPQMGDEVMYFRQGHELYLEHVQKTSAYSLNQRDRPWNRVCNIREQELVKVTGMHFELRPPRLACIKLSLVNPSTGRCSETNFTIKYHDMNGVLDFLVLKQIYDRSMGVTWRPGDRFRVRVEEDYSYGTYTAHTPYSEEYPDSPFLCCEVTWDTGDSDRVSPWDMEPISDASEVAPLYIPSPSDWPHSSQEVECDRISLCIQQVMELAIAEHFVAPVDLNTYPDYALVVEYPIDLSTIKARATLSRLDNRFYRRLAAVQFDVRYVAADAERFNQPGSLIVHHAQVITEICLRMIRDQTCQDILPLYRELMAHEREERGEVTGASTSRAASAFPSPPIRNRRKLPKHQTWESQCEQMLNVLLASEDSEPFQTPVDLEDYPDYEEVIQNPMDLSTVKGKVQSGSYASPEEFSHDINLIFRNSKDYNTNKRSRIYSMTLRLQGLFESRMAPIIKDYQALISKKQLSTKKLVKKELHLTNGHAGSSGEELENRSPIRTRLRERVQNPRVSNSQIHGGREGGRMLRPRRPLEDNTRFMGFIITDTRLRQRNENTRIRKPSDHADVHSTDYSSSHSSSDEEDVEDEELAEETGEEDEEDETRENEGHDEDNEEDEEEGGDDDDNDNENNREGKRSARPKQLQNGASHVQGLEKRREMRSRERPSRVRCDPEEESDPEVTRKNLRKRNRLQQESEDESDSDAEMSTRRKRHRVTQQAKRKNVSNVQMGTGRATRNRGRNTVRYHEDSDLEDGSLSDVDLGHSERRALRPRRHP</sequence>
<dbReference type="Gene3D" id="1.20.920.10">
    <property type="entry name" value="Bromodomain-like"/>
    <property type="match status" value="2"/>
</dbReference>
<feature type="compositionally biased region" description="Acidic residues" evidence="6">
    <location>
        <begin position="1547"/>
        <end position="1594"/>
    </location>
</feature>
<dbReference type="CDD" id="cd00200">
    <property type="entry name" value="WD40"/>
    <property type="match status" value="1"/>
</dbReference>
<feature type="compositionally biased region" description="Basic and acidic residues" evidence="6">
    <location>
        <begin position="1618"/>
        <end position="1637"/>
    </location>
</feature>
<evidence type="ECO:0000313" key="9">
    <source>
        <dbReference type="Proteomes" id="UP000677054"/>
    </source>
</evidence>
<dbReference type="OrthoDB" id="10265743at2759"/>
<feature type="domain" description="Bromo" evidence="7">
    <location>
        <begin position="1335"/>
        <end position="1405"/>
    </location>
</feature>
<dbReference type="SMART" id="SM00320">
    <property type="entry name" value="WD40"/>
    <property type="match status" value="7"/>
</dbReference>
<dbReference type="InterPro" id="IPR001680">
    <property type="entry name" value="WD40_rpt"/>
</dbReference>
<dbReference type="GO" id="GO:0007010">
    <property type="term" value="P:cytoskeleton organization"/>
    <property type="evidence" value="ECO:0007669"/>
    <property type="project" value="TreeGrafter"/>
</dbReference>
<keyword evidence="9" id="KW-1185">Reference proteome</keyword>
<feature type="compositionally biased region" description="Low complexity" evidence="6">
    <location>
        <begin position="848"/>
        <end position="866"/>
    </location>
</feature>
<feature type="compositionally biased region" description="Basic and acidic residues" evidence="6">
    <location>
        <begin position="815"/>
        <end position="826"/>
    </location>
</feature>
<organism evidence="8">
    <name type="scientific">Darwinula stevensoni</name>
    <dbReference type="NCBI Taxonomy" id="69355"/>
    <lineage>
        <taxon>Eukaryota</taxon>
        <taxon>Metazoa</taxon>
        <taxon>Ecdysozoa</taxon>
        <taxon>Arthropoda</taxon>
        <taxon>Crustacea</taxon>
        <taxon>Oligostraca</taxon>
        <taxon>Ostracoda</taxon>
        <taxon>Podocopa</taxon>
        <taxon>Podocopida</taxon>
        <taxon>Darwinulocopina</taxon>
        <taxon>Darwinuloidea</taxon>
        <taxon>Darwinulidae</taxon>
        <taxon>Darwinula</taxon>
    </lineage>
</organism>
<protein>
    <recommendedName>
        <fullName evidence="7">Bromo domain-containing protein</fullName>
    </recommendedName>
</protein>
<dbReference type="PANTHER" id="PTHR16266">
    <property type="entry name" value="WD REPEAT DOMAIN 9"/>
    <property type="match status" value="1"/>
</dbReference>
<evidence type="ECO:0000256" key="4">
    <source>
        <dbReference type="PROSITE-ProRule" id="PRU00035"/>
    </source>
</evidence>
<dbReference type="PROSITE" id="PS50294">
    <property type="entry name" value="WD_REPEATS_REGION"/>
    <property type="match status" value="4"/>
</dbReference>
<feature type="repeat" description="WD" evidence="5">
    <location>
        <begin position="207"/>
        <end position="248"/>
    </location>
</feature>
<evidence type="ECO:0000256" key="2">
    <source>
        <dbReference type="ARBA" id="ARBA00022737"/>
    </source>
</evidence>
<dbReference type="Gene3D" id="2.130.10.10">
    <property type="entry name" value="YVTN repeat-like/Quinoprotein amine dehydrogenase"/>
    <property type="match status" value="2"/>
</dbReference>
<feature type="repeat" description="WD" evidence="5">
    <location>
        <begin position="165"/>
        <end position="206"/>
    </location>
</feature>
<dbReference type="InterPro" id="IPR036322">
    <property type="entry name" value="WD40_repeat_dom_sf"/>
</dbReference>
<keyword evidence="2" id="KW-0677">Repeat</keyword>
<dbReference type="Pfam" id="PF00400">
    <property type="entry name" value="WD40"/>
    <property type="match status" value="5"/>
</dbReference>
<dbReference type="SUPFAM" id="SSF50978">
    <property type="entry name" value="WD40 repeat-like"/>
    <property type="match status" value="1"/>
</dbReference>
<feature type="compositionally biased region" description="Basic and acidic residues" evidence="6">
    <location>
        <begin position="745"/>
        <end position="766"/>
    </location>
</feature>
<dbReference type="Pfam" id="PF25437">
    <property type="entry name" value="BRWD1_N"/>
    <property type="match status" value="1"/>
</dbReference>
<feature type="compositionally biased region" description="Basic and acidic residues" evidence="6">
    <location>
        <begin position="1519"/>
        <end position="1536"/>
    </location>
</feature>
<dbReference type="InterPro" id="IPR057451">
    <property type="entry name" value="BRWD/PHIP_AD"/>
</dbReference>
<feature type="repeat" description="WD" evidence="5">
    <location>
        <begin position="459"/>
        <end position="501"/>
    </location>
</feature>
<feature type="repeat" description="WD" evidence="5">
    <location>
        <begin position="358"/>
        <end position="390"/>
    </location>
</feature>
<dbReference type="InterPro" id="IPR057452">
    <property type="entry name" value="BRWD/PHIP_N"/>
</dbReference>
<dbReference type="GO" id="GO:0008360">
    <property type="term" value="P:regulation of cell shape"/>
    <property type="evidence" value="ECO:0007669"/>
    <property type="project" value="TreeGrafter"/>
</dbReference>
<dbReference type="EMBL" id="LR900180">
    <property type="protein sequence ID" value="CAD7244570.1"/>
    <property type="molecule type" value="Genomic_DNA"/>
</dbReference>
<feature type="region of interest" description="Disordered" evidence="6">
    <location>
        <begin position="1519"/>
        <end position="1740"/>
    </location>
</feature>
<evidence type="ECO:0000256" key="1">
    <source>
        <dbReference type="ARBA" id="ARBA00022574"/>
    </source>
</evidence>
<dbReference type="SMART" id="SM00297">
    <property type="entry name" value="BROMO"/>
    <property type="match status" value="2"/>
</dbReference>
<feature type="compositionally biased region" description="Polar residues" evidence="6">
    <location>
        <begin position="827"/>
        <end position="841"/>
    </location>
</feature>
<dbReference type="InterPro" id="IPR052060">
    <property type="entry name" value="Bromo_WD_repeat"/>
</dbReference>
<feature type="region of interest" description="Disordered" evidence="6">
    <location>
        <begin position="1290"/>
        <end position="1319"/>
    </location>
</feature>
<gene>
    <name evidence="8" type="ORF">DSTB1V02_LOCUS4464</name>
</gene>
<dbReference type="Pfam" id="PF25313">
    <property type="entry name" value="BRWD_AD"/>
    <property type="match status" value="1"/>
</dbReference>
<dbReference type="Gene3D" id="2.30.30.1040">
    <property type="match status" value="1"/>
</dbReference>
<dbReference type="GO" id="GO:0005634">
    <property type="term" value="C:nucleus"/>
    <property type="evidence" value="ECO:0007669"/>
    <property type="project" value="TreeGrafter"/>
</dbReference>
<name>A0A7R8X7Y4_9CRUS</name>
<dbReference type="PROSITE" id="PS00678">
    <property type="entry name" value="WD_REPEATS_1"/>
    <property type="match status" value="1"/>
</dbReference>
<dbReference type="PANTHER" id="PTHR16266:SF17">
    <property type="entry name" value="BRWD3"/>
    <property type="match status" value="1"/>
</dbReference>
<feature type="compositionally biased region" description="Acidic residues" evidence="6">
    <location>
        <begin position="1660"/>
        <end position="1669"/>
    </location>
</feature>
<dbReference type="Proteomes" id="UP000677054">
    <property type="component" value="Unassembled WGS sequence"/>
</dbReference>
<accession>A0A7R8X7Y4</accession>
<reference evidence="8" key="1">
    <citation type="submission" date="2020-11" db="EMBL/GenBank/DDBJ databases">
        <authorList>
            <person name="Tran Van P."/>
        </authorList>
    </citation>
    <scope>NUCLEOTIDE SEQUENCE</scope>
</reference>
<dbReference type="InterPro" id="IPR001487">
    <property type="entry name" value="Bromodomain"/>
</dbReference>
<keyword evidence="1 5" id="KW-0853">WD repeat</keyword>
<dbReference type="PROSITE" id="PS50082">
    <property type="entry name" value="WD_REPEATS_2"/>
    <property type="match status" value="4"/>
</dbReference>
<dbReference type="SUPFAM" id="SSF47370">
    <property type="entry name" value="Bromodomain"/>
    <property type="match status" value="2"/>
</dbReference>
<evidence type="ECO:0000256" key="5">
    <source>
        <dbReference type="PROSITE-ProRule" id="PRU00221"/>
    </source>
</evidence>
<dbReference type="InterPro" id="IPR036427">
    <property type="entry name" value="Bromodomain-like_sf"/>
</dbReference>
<feature type="compositionally biased region" description="Basic and acidic residues" evidence="6">
    <location>
        <begin position="1460"/>
        <end position="1475"/>
    </location>
</feature>
<evidence type="ECO:0000313" key="8">
    <source>
        <dbReference type="EMBL" id="CAD7244570.1"/>
    </source>
</evidence>
<keyword evidence="3 4" id="KW-0103">Bromodomain</keyword>
<evidence type="ECO:0000256" key="3">
    <source>
        <dbReference type="ARBA" id="ARBA00023117"/>
    </source>
</evidence>
<feature type="compositionally biased region" description="Basic and acidic residues" evidence="6">
    <location>
        <begin position="1486"/>
        <end position="1501"/>
    </location>
</feature>
<feature type="compositionally biased region" description="Acidic residues" evidence="6">
    <location>
        <begin position="938"/>
        <end position="955"/>
    </location>
</feature>
<evidence type="ECO:0000256" key="6">
    <source>
        <dbReference type="SAM" id="MobiDB-lite"/>
    </source>
</evidence>
<feature type="compositionally biased region" description="Basic residues" evidence="6">
    <location>
        <begin position="1674"/>
        <end position="1688"/>
    </location>
</feature>
<evidence type="ECO:0000259" key="7">
    <source>
        <dbReference type="PROSITE" id="PS50014"/>
    </source>
</evidence>
<feature type="compositionally biased region" description="Basic residues" evidence="6">
    <location>
        <begin position="895"/>
        <end position="912"/>
    </location>
</feature>
<dbReference type="PROSITE" id="PS50014">
    <property type="entry name" value="BROMODOMAIN_2"/>
    <property type="match status" value="2"/>
</dbReference>
<feature type="domain" description="Bromo" evidence="7">
    <location>
        <begin position="1179"/>
        <end position="1254"/>
    </location>
</feature>
<dbReference type="InterPro" id="IPR015943">
    <property type="entry name" value="WD40/YVTN_repeat-like_dom_sf"/>
</dbReference>
<dbReference type="PRINTS" id="PR00503">
    <property type="entry name" value="BROMODOMAIN"/>
</dbReference>
<feature type="region of interest" description="Disordered" evidence="6">
    <location>
        <begin position="745"/>
        <end position="957"/>
    </location>
</feature>
<dbReference type="InterPro" id="IPR019775">
    <property type="entry name" value="WD40_repeat_CS"/>
</dbReference>
<proteinExistence type="predicted"/>